<keyword evidence="8 11" id="KW-1133">Transmembrane helix</keyword>
<dbReference type="InterPro" id="IPR041489">
    <property type="entry name" value="PDZ_6"/>
</dbReference>
<protein>
    <recommendedName>
        <fullName evidence="11">Zinc metalloprotease</fullName>
        <ecNumber evidence="11">3.4.24.-</ecNumber>
    </recommendedName>
</protein>
<dbReference type="EMBL" id="UAWL01000006">
    <property type="protein sequence ID" value="SQB98441.1"/>
    <property type="molecule type" value="Genomic_DNA"/>
</dbReference>
<dbReference type="AlphaFoldDB" id="A0A2X3BC07"/>
<comment type="similarity">
    <text evidence="3 11">Belongs to the peptidase M50B family.</text>
</comment>
<comment type="cofactor">
    <cofactor evidence="1 11">
        <name>Zn(2+)</name>
        <dbReference type="ChEBI" id="CHEBI:29105"/>
    </cofactor>
</comment>
<dbReference type="InterPro" id="IPR004387">
    <property type="entry name" value="Pept_M50_Zn"/>
</dbReference>
<dbReference type="NCBIfam" id="TIGR00054">
    <property type="entry name" value="RIP metalloprotease RseP"/>
    <property type="match status" value="1"/>
</dbReference>
<keyword evidence="7 11" id="KW-0862">Zinc</keyword>
<dbReference type="EC" id="3.4.24.-" evidence="11"/>
<keyword evidence="11" id="KW-0479">Metal-binding</keyword>
<evidence type="ECO:0000256" key="6">
    <source>
        <dbReference type="ARBA" id="ARBA00022801"/>
    </source>
</evidence>
<organism evidence="15 16">
    <name type="scientific">Helicobacter fennelliae</name>
    <dbReference type="NCBI Taxonomy" id="215"/>
    <lineage>
        <taxon>Bacteria</taxon>
        <taxon>Pseudomonadati</taxon>
        <taxon>Campylobacterota</taxon>
        <taxon>Epsilonproteobacteria</taxon>
        <taxon>Campylobacterales</taxon>
        <taxon>Helicobacteraceae</taxon>
        <taxon>Helicobacter</taxon>
    </lineage>
</organism>
<evidence type="ECO:0000256" key="1">
    <source>
        <dbReference type="ARBA" id="ARBA00001947"/>
    </source>
</evidence>
<evidence type="ECO:0000256" key="9">
    <source>
        <dbReference type="ARBA" id="ARBA00023049"/>
    </source>
</evidence>
<accession>A0A2X3BC07</accession>
<feature type="region of interest" description="Disordered" evidence="12">
    <location>
        <begin position="171"/>
        <end position="203"/>
    </location>
</feature>
<evidence type="ECO:0000256" key="11">
    <source>
        <dbReference type="RuleBase" id="RU362031"/>
    </source>
</evidence>
<proteinExistence type="inferred from homology"/>
<dbReference type="PANTHER" id="PTHR42837:SF2">
    <property type="entry name" value="MEMBRANE METALLOPROTEASE ARASP2, CHLOROPLASTIC-RELATED"/>
    <property type="match status" value="1"/>
</dbReference>
<keyword evidence="6 11" id="KW-0378">Hydrolase</keyword>
<dbReference type="GO" id="GO:0004222">
    <property type="term" value="F:metalloendopeptidase activity"/>
    <property type="evidence" value="ECO:0007669"/>
    <property type="project" value="InterPro"/>
</dbReference>
<keyword evidence="9 11" id="KW-0482">Metalloprotease</keyword>
<evidence type="ECO:0000259" key="13">
    <source>
        <dbReference type="Pfam" id="PF02163"/>
    </source>
</evidence>
<evidence type="ECO:0000256" key="3">
    <source>
        <dbReference type="ARBA" id="ARBA00007931"/>
    </source>
</evidence>
<feature type="transmembrane region" description="Helical" evidence="11">
    <location>
        <begin position="417"/>
        <end position="437"/>
    </location>
</feature>
<evidence type="ECO:0000256" key="7">
    <source>
        <dbReference type="ARBA" id="ARBA00022833"/>
    </source>
</evidence>
<evidence type="ECO:0000259" key="14">
    <source>
        <dbReference type="Pfam" id="PF17820"/>
    </source>
</evidence>
<gene>
    <name evidence="15" type="primary">rseP</name>
    <name evidence="15" type="ORF">NCTC13102_00899</name>
</gene>
<dbReference type="GO" id="GO:0006508">
    <property type="term" value="P:proteolysis"/>
    <property type="evidence" value="ECO:0007669"/>
    <property type="project" value="UniProtKB-KW"/>
</dbReference>
<dbReference type="Gene3D" id="2.30.42.10">
    <property type="match status" value="1"/>
</dbReference>
<feature type="domain" description="PDZ" evidence="14">
    <location>
        <begin position="126"/>
        <end position="167"/>
    </location>
</feature>
<dbReference type="GO" id="GO:0046872">
    <property type="term" value="F:metal ion binding"/>
    <property type="evidence" value="ECO:0007669"/>
    <property type="project" value="UniProtKB-KW"/>
</dbReference>
<evidence type="ECO:0000256" key="8">
    <source>
        <dbReference type="ARBA" id="ARBA00022989"/>
    </source>
</evidence>
<dbReference type="PANTHER" id="PTHR42837">
    <property type="entry name" value="REGULATOR OF SIGMA-E PROTEASE RSEP"/>
    <property type="match status" value="1"/>
</dbReference>
<feature type="transmembrane region" description="Helical" evidence="11">
    <location>
        <begin position="341"/>
        <end position="362"/>
    </location>
</feature>
<feature type="domain" description="Peptidase M50" evidence="13">
    <location>
        <begin position="6"/>
        <end position="431"/>
    </location>
</feature>
<dbReference type="Pfam" id="PF17820">
    <property type="entry name" value="PDZ_6"/>
    <property type="match status" value="1"/>
</dbReference>
<dbReference type="GO" id="GO:0016020">
    <property type="term" value="C:membrane"/>
    <property type="evidence" value="ECO:0007669"/>
    <property type="project" value="UniProtKB-SubCell"/>
</dbReference>
<comment type="subcellular location">
    <subcellularLocation>
        <location evidence="2">Membrane</location>
        <topology evidence="2">Multi-pass membrane protein</topology>
    </subcellularLocation>
</comment>
<evidence type="ECO:0000256" key="2">
    <source>
        <dbReference type="ARBA" id="ARBA00004141"/>
    </source>
</evidence>
<name>A0A2X3BC07_9HELI</name>
<keyword evidence="5 11" id="KW-0812">Transmembrane</keyword>
<feature type="compositionally biased region" description="Basic and acidic residues" evidence="12">
    <location>
        <begin position="183"/>
        <end position="194"/>
    </location>
</feature>
<sequence>MGFVEAIIALCFLIFFHELGHFSAAKIFGVRVETFSVGFGPKLITKTIANTQYALSLIPLGGYVKLKGQNDLNPLESNPDSDSYTSKKTWQKIIILFAGVFFNFILAFGLYGIVGFMGVKTLLPTIGEVSANSPAQLAGIQKGDIIISINNRQIKSWEDLNEAILESQTTRVDSSMAGAESKINAESKTAHTDSKPNSSLDSIDSGFAESKIIESKKSSVDSHIDSSNPASSLTLDSASGFTSDSIASDSARHFLDSAPLLESTPLALTLKRGTEIIHTTITPKLMKATSIFNETIYRPMIGVRSNGDIGVLHFRGFELLEYAFCETKKSASLIFQGLQKLIIGVVPLEQVGGVVGIVNVMADIAPSGMSAFLLLVALISVNLAVLNLLPIPALDGGQILFCLYEGIMRKPISQKMLYRLSAAGFGILIFLMILGTYNDIIRLMR</sequence>
<dbReference type="RefSeq" id="WP_112058530.1">
    <property type="nucleotide sequence ID" value="NZ_UAWL01000006.1"/>
</dbReference>
<dbReference type="CDD" id="cd06163">
    <property type="entry name" value="S2P-M50_PDZ_RseP-like"/>
    <property type="match status" value="2"/>
</dbReference>
<evidence type="ECO:0000256" key="12">
    <source>
        <dbReference type="SAM" id="MobiDB-lite"/>
    </source>
</evidence>
<evidence type="ECO:0000256" key="4">
    <source>
        <dbReference type="ARBA" id="ARBA00022670"/>
    </source>
</evidence>
<dbReference type="Proteomes" id="UP000250166">
    <property type="component" value="Unassembled WGS sequence"/>
</dbReference>
<feature type="transmembrane region" description="Helical" evidence="11">
    <location>
        <begin position="93"/>
        <end position="114"/>
    </location>
</feature>
<keyword evidence="4 15" id="KW-0645">Protease</keyword>
<dbReference type="Pfam" id="PF02163">
    <property type="entry name" value="Peptidase_M50"/>
    <property type="match status" value="1"/>
</dbReference>
<dbReference type="InterPro" id="IPR036034">
    <property type="entry name" value="PDZ_sf"/>
</dbReference>
<dbReference type="InterPro" id="IPR008915">
    <property type="entry name" value="Peptidase_M50"/>
</dbReference>
<reference evidence="15 16" key="1">
    <citation type="submission" date="2018-06" db="EMBL/GenBank/DDBJ databases">
        <authorList>
            <consortium name="Pathogen Informatics"/>
            <person name="Doyle S."/>
        </authorList>
    </citation>
    <scope>NUCLEOTIDE SEQUENCE [LARGE SCALE GENOMIC DNA]</scope>
    <source>
        <strain evidence="15 16">NCTC13102</strain>
    </source>
</reference>
<evidence type="ECO:0000256" key="5">
    <source>
        <dbReference type="ARBA" id="ARBA00022692"/>
    </source>
</evidence>
<evidence type="ECO:0000256" key="10">
    <source>
        <dbReference type="ARBA" id="ARBA00023136"/>
    </source>
</evidence>
<keyword evidence="10 11" id="KW-0472">Membrane</keyword>
<dbReference type="SUPFAM" id="SSF50156">
    <property type="entry name" value="PDZ domain-like"/>
    <property type="match status" value="1"/>
</dbReference>
<evidence type="ECO:0000313" key="15">
    <source>
        <dbReference type="EMBL" id="SQB98441.1"/>
    </source>
</evidence>
<feature type="transmembrane region" description="Helical" evidence="11">
    <location>
        <begin position="368"/>
        <end position="389"/>
    </location>
</feature>
<evidence type="ECO:0000313" key="16">
    <source>
        <dbReference type="Proteomes" id="UP000250166"/>
    </source>
</evidence>